<feature type="compositionally biased region" description="Polar residues" evidence="1">
    <location>
        <begin position="182"/>
        <end position="198"/>
    </location>
</feature>
<keyword evidence="2" id="KW-0812">Transmembrane</keyword>
<accession>A0ABS2Q705</accession>
<feature type="compositionally biased region" description="Basic and acidic residues" evidence="1">
    <location>
        <begin position="293"/>
        <end position="352"/>
    </location>
</feature>
<protein>
    <submittedName>
        <fullName evidence="3">Uncharacterized protein</fullName>
    </submittedName>
</protein>
<organism evidence="3 4">
    <name type="scientific">Sporolactobacillus spathodeae</name>
    <dbReference type="NCBI Taxonomy" id="1465502"/>
    <lineage>
        <taxon>Bacteria</taxon>
        <taxon>Bacillati</taxon>
        <taxon>Bacillota</taxon>
        <taxon>Bacilli</taxon>
        <taxon>Bacillales</taxon>
        <taxon>Sporolactobacillaceae</taxon>
        <taxon>Sporolactobacillus</taxon>
    </lineage>
</organism>
<proteinExistence type="predicted"/>
<feature type="transmembrane region" description="Helical" evidence="2">
    <location>
        <begin position="108"/>
        <end position="126"/>
    </location>
</feature>
<sequence>MKFFFRCLDLFNAACLVVLLLLAQLHQLHLSNNLQLIILSAVIASVMSAYMQKKGGRTFSAAAYFFATFPLLYLSLYTNLNAPAPFRTLIVVAVIAATVAGALKLSTYLISLGFFIYLLLLNYFPITHLDRIRGLADWIFSLDYQLHHGLINSWLAVIYMFGFFPAAFLTVGAVFASKDTRPTSYRSNRTSTHASAHSSNRHNWEEPDSNYYAYTEQSNNSSYFSSNNKTDGAAYSTSQTQHEEINHYGYKSWQADYDNDRQYAGYPTWARDKEIYERDYGNPWYARDDLEEDRQREAEEERRREEEEERRREEEEEEERRREEEEEERRRAEEEEERRREEEEEERRRADDDNYYSRW</sequence>
<feature type="transmembrane region" description="Helical" evidence="2">
    <location>
        <begin position="58"/>
        <end position="78"/>
    </location>
</feature>
<evidence type="ECO:0000313" key="3">
    <source>
        <dbReference type="EMBL" id="MBM7657577.1"/>
    </source>
</evidence>
<feature type="region of interest" description="Disordered" evidence="1">
    <location>
        <begin position="292"/>
        <end position="359"/>
    </location>
</feature>
<feature type="transmembrane region" description="Helical" evidence="2">
    <location>
        <begin position="84"/>
        <end position="103"/>
    </location>
</feature>
<evidence type="ECO:0000256" key="2">
    <source>
        <dbReference type="SAM" id="Phobius"/>
    </source>
</evidence>
<dbReference type="EMBL" id="JAFBEV010000006">
    <property type="protein sequence ID" value="MBM7657577.1"/>
    <property type="molecule type" value="Genomic_DNA"/>
</dbReference>
<evidence type="ECO:0000313" key="4">
    <source>
        <dbReference type="Proteomes" id="UP000823201"/>
    </source>
</evidence>
<feature type="transmembrane region" description="Helical" evidence="2">
    <location>
        <begin position="154"/>
        <end position="176"/>
    </location>
</feature>
<comment type="caution">
    <text evidence="3">The sequence shown here is derived from an EMBL/GenBank/DDBJ whole genome shotgun (WGS) entry which is preliminary data.</text>
</comment>
<keyword evidence="2" id="KW-0472">Membrane</keyword>
<feature type="transmembrane region" description="Helical" evidence="2">
    <location>
        <begin position="35"/>
        <end position="51"/>
    </location>
</feature>
<keyword evidence="2" id="KW-1133">Transmembrane helix</keyword>
<dbReference type="RefSeq" id="WP_205005914.1">
    <property type="nucleotide sequence ID" value="NZ_JAFBEV010000006.1"/>
</dbReference>
<evidence type="ECO:0000256" key="1">
    <source>
        <dbReference type="SAM" id="MobiDB-lite"/>
    </source>
</evidence>
<feature type="region of interest" description="Disordered" evidence="1">
    <location>
        <begin position="181"/>
        <end position="203"/>
    </location>
</feature>
<reference evidence="3 4" key="1">
    <citation type="submission" date="2021-01" db="EMBL/GenBank/DDBJ databases">
        <title>Genomic Encyclopedia of Type Strains, Phase IV (KMG-IV): sequencing the most valuable type-strain genomes for metagenomic binning, comparative biology and taxonomic classification.</title>
        <authorList>
            <person name="Goeker M."/>
        </authorList>
    </citation>
    <scope>NUCLEOTIDE SEQUENCE [LARGE SCALE GENOMIC DNA]</scope>
    <source>
        <strain evidence="3 4">DSM 100968</strain>
    </source>
</reference>
<gene>
    <name evidence="3" type="ORF">JOC27_001026</name>
</gene>
<name>A0ABS2Q705_9BACL</name>
<dbReference type="Proteomes" id="UP000823201">
    <property type="component" value="Unassembled WGS sequence"/>
</dbReference>
<keyword evidence="4" id="KW-1185">Reference proteome</keyword>